<keyword evidence="4 10" id="KW-0812">Transmembrane</keyword>
<evidence type="ECO:0000256" key="5">
    <source>
        <dbReference type="ARBA" id="ARBA00022842"/>
    </source>
</evidence>
<keyword evidence="3" id="KW-0813">Transport</keyword>
<evidence type="ECO:0000256" key="1">
    <source>
        <dbReference type="ARBA" id="ARBA00004141"/>
    </source>
</evidence>
<evidence type="ECO:0000313" key="11">
    <source>
        <dbReference type="EMBL" id="POW11137.1"/>
    </source>
</evidence>
<dbReference type="OrthoDB" id="10251508at2759"/>
<gene>
    <name evidence="11" type="ORF">PSHT_08459</name>
</gene>
<reference evidence="12" key="3">
    <citation type="journal article" date="2018" name="Mol. Plant Microbe Interact.">
        <title>Genome sequence resources for the wheat stripe rust pathogen (Puccinia striiformis f. sp. tritici) and the barley stripe rust pathogen (Puccinia striiformis f. sp. hordei).</title>
        <authorList>
            <person name="Xia C."/>
            <person name="Wang M."/>
            <person name="Yin C."/>
            <person name="Cornejo O.E."/>
            <person name="Hulbert S.H."/>
            <person name="Chen X."/>
        </authorList>
    </citation>
    <scope>NUCLEOTIDE SEQUENCE [LARGE SCALE GENOMIC DNA]</scope>
    <source>
        <strain evidence="12">93TX-2</strain>
    </source>
</reference>
<dbReference type="Proteomes" id="UP000238274">
    <property type="component" value="Unassembled WGS sequence"/>
</dbReference>
<accession>A0A2S4VNK1</accession>
<dbReference type="GO" id="GO:0005743">
    <property type="term" value="C:mitochondrial inner membrane"/>
    <property type="evidence" value="ECO:0007669"/>
    <property type="project" value="TreeGrafter"/>
</dbReference>
<protein>
    <recommendedName>
        <fullName evidence="13">Magnesium transporter</fullName>
    </recommendedName>
</protein>
<evidence type="ECO:0000256" key="8">
    <source>
        <dbReference type="ARBA" id="ARBA00023065"/>
    </source>
</evidence>
<proteinExistence type="inferred from homology"/>
<dbReference type="EMBL" id="PKSM01000113">
    <property type="protein sequence ID" value="POW11137.1"/>
    <property type="molecule type" value="Genomic_DNA"/>
</dbReference>
<dbReference type="Gene3D" id="1.20.58.340">
    <property type="entry name" value="Magnesium transport protein CorA, transmembrane region"/>
    <property type="match status" value="1"/>
</dbReference>
<keyword evidence="9 10" id="KW-0472">Membrane</keyword>
<evidence type="ECO:0000256" key="4">
    <source>
        <dbReference type="ARBA" id="ARBA00022692"/>
    </source>
</evidence>
<organism evidence="11 12">
    <name type="scientific">Puccinia striiformis</name>
    <dbReference type="NCBI Taxonomy" id="27350"/>
    <lineage>
        <taxon>Eukaryota</taxon>
        <taxon>Fungi</taxon>
        <taxon>Dikarya</taxon>
        <taxon>Basidiomycota</taxon>
        <taxon>Pucciniomycotina</taxon>
        <taxon>Pucciniomycetes</taxon>
        <taxon>Pucciniales</taxon>
        <taxon>Pucciniaceae</taxon>
        <taxon>Puccinia</taxon>
    </lineage>
</organism>
<evidence type="ECO:0000256" key="10">
    <source>
        <dbReference type="SAM" id="Phobius"/>
    </source>
</evidence>
<evidence type="ECO:0008006" key="13">
    <source>
        <dbReference type="Google" id="ProtNLM"/>
    </source>
</evidence>
<dbReference type="AlphaFoldDB" id="A0A2S4VNK1"/>
<reference evidence="11 12" key="1">
    <citation type="submission" date="2017-12" db="EMBL/GenBank/DDBJ databases">
        <title>Gene loss provides genomic basis for host adaptation in cereal stripe rust fungi.</title>
        <authorList>
            <person name="Xia C."/>
        </authorList>
    </citation>
    <scope>NUCLEOTIDE SEQUENCE [LARGE SCALE GENOMIC DNA]</scope>
    <source>
        <strain evidence="11 12">93TX-2</strain>
    </source>
</reference>
<evidence type="ECO:0000256" key="7">
    <source>
        <dbReference type="ARBA" id="ARBA00022989"/>
    </source>
</evidence>
<evidence type="ECO:0000256" key="3">
    <source>
        <dbReference type="ARBA" id="ARBA00022448"/>
    </source>
</evidence>
<dbReference type="Gene3D" id="2.40.128.330">
    <property type="match status" value="1"/>
</dbReference>
<dbReference type="Pfam" id="PF22099">
    <property type="entry name" value="MRS2-like"/>
    <property type="match status" value="1"/>
</dbReference>
<comment type="caution">
    <text evidence="11">The sequence shown here is derived from an EMBL/GenBank/DDBJ whole genome shotgun (WGS) entry which is preliminary data.</text>
</comment>
<dbReference type="GO" id="GO:0045016">
    <property type="term" value="P:mitochondrial magnesium ion transmembrane transport"/>
    <property type="evidence" value="ECO:0007669"/>
    <property type="project" value="TreeGrafter"/>
</dbReference>
<keyword evidence="12" id="KW-1185">Reference proteome</keyword>
<dbReference type="GO" id="GO:0015095">
    <property type="term" value="F:magnesium ion transmembrane transporter activity"/>
    <property type="evidence" value="ECO:0007669"/>
    <property type="project" value="TreeGrafter"/>
</dbReference>
<keyword evidence="8" id="KW-0406">Ion transport</keyword>
<evidence type="ECO:0000256" key="6">
    <source>
        <dbReference type="ARBA" id="ARBA00022946"/>
    </source>
</evidence>
<keyword evidence="5" id="KW-0460">Magnesium</keyword>
<evidence type="ECO:0000256" key="9">
    <source>
        <dbReference type="ARBA" id="ARBA00023136"/>
    </source>
</evidence>
<name>A0A2S4VNK1_9BASI</name>
<dbReference type="InterPro" id="IPR039204">
    <property type="entry name" value="MRS2-like"/>
</dbReference>
<sequence>MEASTPFPAPSQAEGNMMRFNAFSSQGVKRPNLDIFYTEINWQGITGPGQVASRAKFCRDMRIQPKDMRSLESNFSGLTISVRGESIIINTDGFRALINPESVAMLNDPLVAYKEYQHLPVIKSSNEGLAFSRRQEFISNLLKGISRLNGIQRRAKKGEKSAYDIEYSFDLLALGSILDVIFGSLEEELHILKAAVRALLSTLDREISSKIMERLLQSTHQLQDFVARCATLQNSLDKISEQGKKTFQSRLSPDSQKTFLGQQEEEQAWNDTHQADLATLVEQYSAQEMNRGGNESYFSHINNRTRSVGVMARHLQMKEDTANLKINTAQIDLVYVGLKLEVLTVGVTLGALLTGAFGMNLKNGIEETDYAFAVAAAVILGVCCASVLWDGFVSEESAEICKRLSRSSVT</sequence>
<feature type="transmembrane region" description="Helical" evidence="10">
    <location>
        <begin position="370"/>
        <end position="389"/>
    </location>
</feature>
<keyword evidence="6" id="KW-0809">Transit peptide</keyword>
<dbReference type="PANTHER" id="PTHR13890:SF0">
    <property type="entry name" value="MAGNESIUM TRANSPORTER MRS2 HOMOLOG, MITOCHONDRIAL"/>
    <property type="match status" value="1"/>
</dbReference>
<dbReference type="PANTHER" id="PTHR13890">
    <property type="entry name" value="RNA SPLICING PROTEIN MRS2, MITOCHONDRIAL"/>
    <property type="match status" value="1"/>
</dbReference>
<feature type="transmembrane region" description="Helical" evidence="10">
    <location>
        <begin position="333"/>
        <end position="358"/>
    </location>
</feature>
<comment type="subcellular location">
    <subcellularLocation>
        <location evidence="1">Membrane</location>
        <topology evidence="1">Multi-pass membrane protein</topology>
    </subcellularLocation>
</comment>
<evidence type="ECO:0000256" key="2">
    <source>
        <dbReference type="ARBA" id="ARBA00009765"/>
    </source>
</evidence>
<dbReference type="VEuPathDB" id="FungiDB:PSHT_08459"/>
<keyword evidence="7 10" id="KW-1133">Transmembrane helix</keyword>
<reference evidence="12" key="2">
    <citation type="journal article" date="2018" name="BMC Genomics">
        <title>Genomic insights into host adaptation between the wheat stripe rust pathogen (Puccinia striiformis f. sp. tritici) and the barley stripe rust pathogen (Puccinia striiformis f. sp. hordei).</title>
        <authorList>
            <person name="Xia C."/>
            <person name="Wang M."/>
            <person name="Yin C."/>
            <person name="Cornejo O.E."/>
            <person name="Hulbert S.H."/>
            <person name="Chen X."/>
        </authorList>
    </citation>
    <scope>NUCLEOTIDE SEQUENCE [LARGE SCALE GENOMIC DNA]</scope>
    <source>
        <strain evidence="12">93TX-2</strain>
    </source>
</reference>
<comment type="similarity">
    <text evidence="2">Belongs to the CorA metal ion transporter (MIT) (TC 1.A.35) family.</text>
</comment>
<evidence type="ECO:0000313" key="12">
    <source>
        <dbReference type="Proteomes" id="UP000238274"/>
    </source>
</evidence>
<dbReference type="VEuPathDB" id="FungiDB:PSTT_09823"/>